<dbReference type="CDD" id="cd01609">
    <property type="entry name" value="RNAP_beta'_N"/>
    <property type="match status" value="1"/>
</dbReference>
<evidence type="ECO:0000256" key="1">
    <source>
        <dbReference type="ARBA" id="ARBA00004026"/>
    </source>
</evidence>
<organism evidence="12 13">
    <name type="scientific">Spiroplasma litorale</name>
    <dbReference type="NCBI Taxonomy" id="216942"/>
    <lineage>
        <taxon>Bacteria</taxon>
        <taxon>Bacillati</taxon>
        <taxon>Mycoplasmatota</taxon>
        <taxon>Mollicutes</taxon>
        <taxon>Entomoplasmatales</taxon>
        <taxon>Spiroplasmataceae</taxon>
        <taxon>Spiroplasma</taxon>
    </lineage>
</organism>
<keyword evidence="3 9" id="KW-0240">DNA-directed RNA polymerase</keyword>
<dbReference type="AlphaFoldDB" id="A0A0K1W0K2"/>
<comment type="similarity">
    <text evidence="2 9 10">Belongs to the RNA polymerase beta' chain family.</text>
</comment>
<evidence type="ECO:0000313" key="13">
    <source>
        <dbReference type="Proteomes" id="UP000067476"/>
    </source>
</evidence>
<keyword evidence="4 9" id="KW-0808">Transferase</keyword>
<feature type="binding site" evidence="9">
    <location>
        <position position="961"/>
    </location>
    <ligand>
        <name>Zn(2+)</name>
        <dbReference type="ChEBI" id="CHEBI:29105"/>
        <label>2</label>
    </ligand>
</feature>
<dbReference type="OrthoDB" id="9815296at2"/>
<dbReference type="NCBIfam" id="TIGR02386">
    <property type="entry name" value="rpoC_TIGR"/>
    <property type="match status" value="1"/>
</dbReference>
<keyword evidence="13" id="KW-1185">Reference proteome</keyword>
<dbReference type="PANTHER" id="PTHR19376:SF54">
    <property type="entry name" value="DNA-DIRECTED RNA POLYMERASE SUBUNIT BETA"/>
    <property type="match status" value="1"/>
</dbReference>
<feature type="binding site" evidence="9">
    <location>
        <position position="504"/>
    </location>
    <ligand>
        <name>Mg(2+)</name>
        <dbReference type="ChEBI" id="CHEBI:18420"/>
    </ligand>
</feature>
<comment type="catalytic activity">
    <reaction evidence="8 9 10">
        <text>RNA(n) + a ribonucleoside 5'-triphosphate = RNA(n+1) + diphosphate</text>
        <dbReference type="Rhea" id="RHEA:21248"/>
        <dbReference type="Rhea" id="RHEA-COMP:14527"/>
        <dbReference type="Rhea" id="RHEA-COMP:17342"/>
        <dbReference type="ChEBI" id="CHEBI:33019"/>
        <dbReference type="ChEBI" id="CHEBI:61557"/>
        <dbReference type="ChEBI" id="CHEBI:140395"/>
        <dbReference type="EC" id="2.7.7.6"/>
    </reaction>
</comment>
<dbReference type="Gene3D" id="1.10.274.100">
    <property type="entry name" value="RNA polymerase Rpb1, domain 3"/>
    <property type="match status" value="1"/>
</dbReference>
<dbReference type="Pfam" id="PF00623">
    <property type="entry name" value="RNA_pol_Rpb1_2"/>
    <property type="match status" value="1"/>
</dbReference>
<dbReference type="InterPro" id="IPR045867">
    <property type="entry name" value="DNA-dir_RpoC_beta_prime"/>
</dbReference>
<dbReference type="Pfam" id="PF04997">
    <property type="entry name" value="RNA_pol_Rpb1_1"/>
    <property type="match status" value="1"/>
</dbReference>
<keyword evidence="9" id="KW-0862">Zinc</keyword>
<dbReference type="CDD" id="cd02655">
    <property type="entry name" value="RNAP_beta'_C"/>
    <property type="match status" value="1"/>
</dbReference>
<dbReference type="GO" id="GO:0008270">
    <property type="term" value="F:zinc ion binding"/>
    <property type="evidence" value="ECO:0007669"/>
    <property type="project" value="UniProtKB-UniRule"/>
</dbReference>
<dbReference type="GO" id="GO:0000428">
    <property type="term" value="C:DNA-directed RNA polymerase complex"/>
    <property type="evidence" value="ECO:0007669"/>
    <property type="project" value="UniProtKB-KW"/>
</dbReference>
<dbReference type="Pfam" id="PF04998">
    <property type="entry name" value="RNA_pol_Rpb1_5"/>
    <property type="match status" value="1"/>
</dbReference>
<feature type="binding site" evidence="9">
    <location>
        <position position="958"/>
    </location>
    <ligand>
        <name>Zn(2+)</name>
        <dbReference type="ChEBI" id="CHEBI:29105"/>
        <label>2</label>
    </ligand>
</feature>
<reference evidence="12 13" key="1">
    <citation type="journal article" date="2015" name="Genome Announc.">
        <title>Complete Genome Sequence of Spiroplasma litorale TN-1T (DSM 21781), a Bacterium Isolated from a Green-Eyed Horsefly (Tabanus nigrovittatus).</title>
        <authorList>
            <person name="Lo W.S."/>
            <person name="Lai Y.C."/>
            <person name="Lien Y.W."/>
            <person name="Wang T.H."/>
            <person name="Kuo C.H."/>
        </authorList>
    </citation>
    <scope>NUCLEOTIDE SEQUENCE [LARGE SCALE GENOMIC DNA]</scope>
    <source>
        <strain evidence="12 13">TN-1</strain>
    </source>
</reference>
<dbReference type="Gene3D" id="1.10.132.30">
    <property type="match status" value="1"/>
</dbReference>
<dbReference type="GO" id="GO:0003899">
    <property type="term" value="F:DNA-directed RNA polymerase activity"/>
    <property type="evidence" value="ECO:0007669"/>
    <property type="project" value="UniProtKB-UniRule"/>
</dbReference>
<dbReference type="InterPro" id="IPR007080">
    <property type="entry name" value="RNA_pol_Rpb1_1"/>
</dbReference>
<evidence type="ECO:0000256" key="10">
    <source>
        <dbReference type="RuleBase" id="RU004279"/>
    </source>
</evidence>
<feature type="binding site" evidence="9">
    <location>
        <position position="502"/>
    </location>
    <ligand>
        <name>Mg(2+)</name>
        <dbReference type="ChEBI" id="CHEBI:18420"/>
    </ligand>
</feature>
<evidence type="ECO:0000256" key="5">
    <source>
        <dbReference type="ARBA" id="ARBA00022695"/>
    </source>
</evidence>
<keyword evidence="6 9" id="KW-0479">Metal-binding</keyword>
<feature type="binding site" evidence="9">
    <location>
        <position position="951"/>
    </location>
    <ligand>
        <name>Zn(2+)</name>
        <dbReference type="ChEBI" id="CHEBI:29105"/>
        <label>2</label>
    </ligand>
</feature>
<dbReference type="InterPro" id="IPR044893">
    <property type="entry name" value="RNA_pol_Rpb1_clamp_domain"/>
</dbReference>
<dbReference type="Gene3D" id="1.10.1790.20">
    <property type="match status" value="1"/>
</dbReference>
<dbReference type="Gene3D" id="2.40.50.100">
    <property type="match status" value="1"/>
</dbReference>
<dbReference type="PANTHER" id="PTHR19376">
    <property type="entry name" value="DNA-DIRECTED RNA POLYMERASE"/>
    <property type="match status" value="1"/>
</dbReference>
<evidence type="ECO:0000256" key="6">
    <source>
        <dbReference type="ARBA" id="ARBA00022723"/>
    </source>
</evidence>
<dbReference type="Pfam" id="PF04983">
    <property type="entry name" value="RNA_pol_Rpb1_3"/>
    <property type="match status" value="1"/>
</dbReference>
<dbReference type="InterPro" id="IPR006592">
    <property type="entry name" value="RNA_pol_N"/>
</dbReference>
<evidence type="ECO:0000256" key="4">
    <source>
        <dbReference type="ARBA" id="ARBA00022679"/>
    </source>
</evidence>
<feature type="binding site" evidence="9">
    <location>
        <position position="62"/>
    </location>
    <ligand>
        <name>Zn(2+)</name>
        <dbReference type="ChEBI" id="CHEBI:29105"/>
        <label>1</label>
    </ligand>
</feature>
<dbReference type="InterPro" id="IPR042102">
    <property type="entry name" value="RNA_pol_Rpb1_3_sf"/>
</dbReference>
<name>A0A0K1W0K2_9MOLU</name>
<dbReference type="EC" id="2.7.7.6" evidence="9"/>
<dbReference type="InterPro" id="IPR007083">
    <property type="entry name" value="RNA_pol_Rpb1_4"/>
</dbReference>
<dbReference type="RefSeq" id="WP_075057811.1">
    <property type="nucleotide sequence ID" value="NZ_CP012357.1"/>
</dbReference>
<dbReference type="Gene3D" id="2.40.40.20">
    <property type="match status" value="1"/>
</dbReference>
<feature type="binding site" evidence="9">
    <location>
        <position position="500"/>
    </location>
    <ligand>
        <name>Mg(2+)</name>
        <dbReference type="ChEBI" id="CHEBI:18420"/>
    </ligand>
</feature>
<keyword evidence="9" id="KW-0460">Magnesium</keyword>
<dbReference type="Proteomes" id="UP000067476">
    <property type="component" value="Chromosome"/>
</dbReference>
<comment type="subunit">
    <text evidence="9">The RNAP catalytic core consists of 2 alpha, 1 beta, 1 beta' and 1 omega subunit. When a sigma factor is associated with the core the holoenzyme is formed, which can initiate transcription.</text>
</comment>
<dbReference type="GO" id="GO:0003677">
    <property type="term" value="F:DNA binding"/>
    <property type="evidence" value="ECO:0007669"/>
    <property type="project" value="UniProtKB-UniRule"/>
</dbReference>
<comment type="function">
    <text evidence="1 9 10">DNA-dependent RNA polymerase catalyzes the transcription of DNA into RNA using the four ribonucleoside triphosphates as substrates.</text>
</comment>
<protein>
    <recommendedName>
        <fullName evidence="9">DNA-directed RNA polymerase subunit beta'</fullName>
        <shortName evidence="9">RNAP subunit beta'</shortName>
        <ecNumber evidence="9">2.7.7.6</ecNumber>
    </recommendedName>
    <alternativeName>
        <fullName evidence="9">RNA polymerase subunit beta'</fullName>
    </alternativeName>
    <alternativeName>
        <fullName evidence="9">Transcriptase subunit beta'</fullName>
    </alternativeName>
</protein>
<dbReference type="Gene3D" id="1.10.40.90">
    <property type="match status" value="1"/>
</dbReference>
<feature type="binding site" evidence="9">
    <location>
        <position position="876"/>
    </location>
    <ligand>
        <name>Zn(2+)</name>
        <dbReference type="ChEBI" id="CHEBI:29105"/>
        <label>2</label>
    </ligand>
</feature>
<dbReference type="HAMAP" id="MF_01322">
    <property type="entry name" value="RNApol_bact_RpoC"/>
    <property type="match status" value="1"/>
</dbReference>
<dbReference type="PATRIC" id="fig|216942.3.peg.40"/>
<evidence type="ECO:0000256" key="7">
    <source>
        <dbReference type="ARBA" id="ARBA00023163"/>
    </source>
</evidence>
<accession>A0A0K1W0K2</accession>
<feature type="binding site" evidence="9">
    <location>
        <position position="78"/>
    </location>
    <ligand>
        <name>Zn(2+)</name>
        <dbReference type="ChEBI" id="CHEBI:29105"/>
        <label>1</label>
    </ligand>
</feature>
<dbReference type="InterPro" id="IPR038120">
    <property type="entry name" value="Rpb1_funnel_sf"/>
</dbReference>
<evidence type="ECO:0000313" key="12">
    <source>
        <dbReference type="EMBL" id="AKX33708.1"/>
    </source>
</evidence>
<dbReference type="STRING" id="216942.SLITO_v1c00400"/>
<gene>
    <name evidence="9 12" type="primary">rpoC</name>
    <name evidence="12" type="ORF">SLITO_v1c00400</name>
</gene>
<dbReference type="Gene3D" id="4.10.860.120">
    <property type="entry name" value="RNA polymerase II, clamp domain"/>
    <property type="match status" value="1"/>
</dbReference>
<dbReference type="SMART" id="SM00663">
    <property type="entry name" value="RPOLA_N"/>
    <property type="match status" value="1"/>
</dbReference>
<evidence type="ECO:0000256" key="3">
    <source>
        <dbReference type="ARBA" id="ARBA00022478"/>
    </source>
</evidence>
<feature type="binding site" evidence="9">
    <location>
        <position position="75"/>
    </location>
    <ligand>
        <name>Zn(2+)</name>
        <dbReference type="ChEBI" id="CHEBI:29105"/>
        <label>1</label>
    </ligand>
</feature>
<proteinExistence type="inferred from homology"/>
<dbReference type="InterPro" id="IPR007081">
    <property type="entry name" value="RNA_pol_Rpb1_5"/>
</dbReference>
<dbReference type="Gene3D" id="1.10.150.390">
    <property type="match status" value="1"/>
</dbReference>
<dbReference type="GO" id="GO:0000287">
    <property type="term" value="F:magnesium ion binding"/>
    <property type="evidence" value="ECO:0007669"/>
    <property type="project" value="UniProtKB-UniRule"/>
</dbReference>
<feature type="binding site" evidence="9">
    <location>
        <position position="60"/>
    </location>
    <ligand>
        <name>Zn(2+)</name>
        <dbReference type="ChEBI" id="CHEBI:29105"/>
        <label>1</label>
    </ligand>
</feature>
<evidence type="ECO:0000256" key="9">
    <source>
        <dbReference type="HAMAP-Rule" id="MF_01322"/>
    </source>
</evidence>
<comment type="cofactor">
    <cofactor evidence="9">
        <name>Mg(2+)</name>
        <dbReference type="ChEBI" id="CHEBI:18420"/>
    </cofactor>
    <text evidence="9">Binds 1 Mg(2+) ion per subunit.</text>
</comment>
<sequence>MINKTNKRMIKIKLASPDVIRSWSRGEVTKPETINYKTLKTEKEGLFDERIFGPTRNYECSCGKYKKVKNKGKVCERCGVEITESIVRRERMGHIELEEPVTHIWMLKVAPSRIASILDLKTKEVEEVVYFVSYIVLDPGSSKHLKKGQVLDLGNGKASLKTRDKLLKTLEDLRLNLKPEEFSFKRASNLIEQLSSPQSPFSMDEAATFISRHTSAKFGIGASAIEDLLKNIDLASEIENIREELKEKKGSSDQSKLMKRLEILDSLKKSESRPEWMILRVIPVIPPDIRPIIQLDGGRFTTSEINDLYRRIIIRNERLKKVKSMGAPSIIVNNEKRMLQEAVDALLDNERKPRPVLGKDKRALKSLTSILKGKQGRFRQNLLGKRVDYSGRSVIAIGPDLKMYQAGIPRDMAITLFKPFVIKKLQEDGHAENVKVAEKLISSNDSKVWDVLEEVIKDRPVLLNRAPTLHRLGIQAFEPKLVKGKAIRLHPLVTTAFNADFDGDQMAVHLPISEEAVAEARALMLGSKAILGPKDGKPIVTPTQDMILGNYYITTEEKEADNPELLGQGTLFTSYNEVLLAYETKKASLNAVVGIPVSELENKIFAEEDMDKILITTVGKIIFNQMFNEKFPWIINSNILNAENEVKKFLVSSDTNIREYIEKEYVLQQPIKKKELSLIIERYFQSYGAQKTAQMLDNMKDLGFKFSSKSGTTISAADVVAYTEKFEEFKIADQKVKDITKFYNSGMLTKSEKKRRVIAVWSNVKDTIQNKLEQILKKDLKNPVFVMADSGARGNVSNFTQLVGMRGLMNDPKGDIKEIPIKSSFREGLTVSEYFISTHGARKGMADVALKTADSGYLTRRLVDISQEIIVTQDDCQPAKGFWVHSIIETKHDNVIVPLKDRLVGRYSFEDIDDNAGKNILKANELITPEIADKIVEAGVEDVQIRTILTCDTERGVCQKCYGINLATGEVVTIGEPVGVIAAQSIGEPGTQLTMRTFHTGGVAGGADITQGLPRIKELLDITTPKGSIAIISQIDGIVKETKEEDGIVSIVVASDQDEKRYKSQYGAILRVEEGEHVIRGQKLTEGAINIKELLEVARVEDVQNYILKEVQKVYRLQGIEISDKYIEIIIKQMLNKVKIIDSGETDLLPGEVISAKAFRNEVKEAIIKNKKPPLAKNVIFGIKKAPLESDSWLSSASFQDTARVIVKAVIKGKVDKLAGLKENIMLGNLIPAGTGLTGSEEIIKKGKEVYEQEY</sequence>
<dbReference type="Pfam" id="PF05000">
    <property type="entry name" value="RNA_pol_Rpb1_4"/>
    <property type="match status" value="1"/>
</dbReference>
<dbReference type="InterPro" id="IPR007066">
    <property type="entry name" value="RNA_pol_Rpb1_3"/>
</dbReference>
<feature type="domain" description="RNA polymerase N-terminal" evidence="11">
    <location>
        <begin position="275"/>
        <end position="554"/>
    </location>
</feature>
<dbReference type="InterPro" id="IPR012754">
    <property type="entry name" value="DNA-dir_RpoC_beta_prime_bact"/>
</dbReference>
<keyword evidence="5 9" id="KW-0548">Nucleotidyltransferase</keyword>
<keyword evidence="7 9" id="KW-0804">Transcription</keyword>
<dbReference type="EMBL" id="CP012357">
    <property type="protein sequence ID" value="AKX33708.1"/>
    <property type="molecule type" value="Genomic_DNA"/>
</dbReference>
<dbReference type="InterPro" id="IPR000722">
    <property type="entry name" value="RNA_pol_asu"/>
</dbReference>
<comment type="cofactor">
    <cofactor evidence="9">
        <name>Zn(2+)</name>
        <dbReference type="ChEBI" id="CHEBI:29105"/>
    </cofactor>
    <text evidence="9">Binds 2 Zn(2+) ions per subunit.</text>
</comment>
<evidence type="ECO:0000256" key="8">
    <source>
        <dbReference type="ARBA" id="ARBA00048552"/>
    </source>
</evidence>
<evidence type="ECO:0000259" key="11">
    <source>
        <dbReference type="SMART" id="SM00663"/>
    </source>
</evidence>
<dbReference type="SUPFAM" id="SSF64484">
    <property type="entry name" value="beta and beta-prime subunits of DNA dependent RNA-polymerase"/>
    <property type="match status" value="1"/>
</dbReference>
<dbReference type="GO" id="GO:0006351">
    <property type="term" value="P:DNA-templated transcription"/>
    <property type="evidence" value="ECO:0007669"/>
    <property type="project" value="UniProtKB-UniRule"/>
</dbReference>
<evidence type="ECO:0000256" key="2">
    <source>
        <dbReference type="ARBA" id="ARBA00006460"/>
    </source>
</evidence>
<dbReference type="KEGG" id="sll:SLITO_v1c00400"/>